<dbReference type="AlphaFoldDB" id="A0A315ZXW2"/>
<dbReference type="Gene3D" id="3.40.50.2300">
    <property type="match status" value="2"/>
</dbReference>
<proteinExistence type="predicted"/>
<evidence type="ECO:0000313" key="6">
    <source>
        <dbReference type="Proteomes" id="UP000254051"/>
    </source>
</evidence>
<protein>
    <submittedName>
        <fullName evidence="5">Transcriptional regulator, LacI family</fullName>
    </submittedName>
</protein>
<dbReference type="InterPro" id="IPR001761">
    <property type="entry name" value="Peripla_BP/Lac1_sug-bd_dom"/>
</dbReference>
<name>A0A315ZXW2_9FIRM</name>
<dbReference type="Pfam" id="PF00356">
    <property type="entry name" value="LacI"/>
    <property type="match status" value="1"/>
</dbReference>
<dbReference type="Proteomes" id="UP000254051">
    <property type="component" value="Unassembled WGS sequence"/>
</dbReference>
<keyword evidence="6" id="KW-1185">Reference proteome</keyword>
<dbReference type="PROSITE" id="PS50932">
    <property type="entry name" value="HTH_LACI_2"/>
    <property type="match status" value="1"/>
</dbReference>
<sequence>MAATMKDIAKQTGLGLATISSYLNGGNVREKNRIKIEEAIEELNFEVNEVARGLKTNKTKTIGVIIPELNMAFCTQIITEVEDLLRSRGYATIICDCRSDEKREEEAVEFLFHRRVDGLIIMPSGKQGKHLKKFTRAGKPVVLIDRKLKEIECDCVLVDNEWASRDAVERLLAAGHKRIGMIAGPQDIYTAKERYRGYCTAMENAGLLTEDRLVAHGDYTIESGAAAMKELVSRNPDMTAVFVSNYEMTMGAIIEINELGIEIPGQLSFIGFDNVEFAKANIPRLSIVIQPTQEIAGHVSELMLRRLEENGNQSERETIKLRTSFVEGKSVKE</sequence>
<dbReference type="GO" id="GO:0000976">
    <property type="term" value="F:transcription cis-regulatory region binding"/>
    <property type="evidence" value="ECO:0007669"/>
    <property type="project" value="TreeGrafter"/>
</dbReference>
<dbReference type="SUPFAM" id="SSF47413">
    <property type="entry name" value="lambda repressor-like DNA-binding domains"/>
    <property type="match status" value="1"/>
</dbReference>
<dbReference type="CDD" id="cd01392">
    <property type="entry name" value="HTH_LacI"/>
    <property type="match status" value="1"/>
</dbReference>
<gene>
    <name evidence="5" type="ORF">SAMN05216529_106150</name>
</gene>
<evidence type="ECO:0000259" key="4">
    <source>
        <dbReference type="PROSITE" id="PS50932"/>
    </source>
</evidence>
<dbReference type="Gene3D" id="1.10.260.40">
    <property type="entry name" value="lambda repressor-like DNA-binding domains"/>
    <property type="match status" value="1"/>
</dbReference>
<dbReference type="SUPFAM" id="SSF53822">
    <property type="entry name" value="Periplasmic binding protein-like I"/>
    <property type="match status" value="1"/>
</dbReference>
<dbReference type="InterPro" id="IPR028082">
    <property type="entry name" value="Peripla_BP_I"/>
</dbReference>
<keyword evidence="3" id="KW-0804">Transcription</keyword>
<dbReference type="CDD" id="cd06267">
    <property type="entry name" value="PBP1_LacI_sugar_binding-like"/>
    <property type="match status" value="1"/>
</dbReference>
<dbReference type="SMART" id="SM00354">
    <property type="entry name" value="HTH_LACI"/>
    <property type="match status" value="1"/>
</dbReference>
<dbReference type="RefSeq" id="WP_109711351.1">
    <property type="nucleotide sequence ID" value="NZ_QGDS01000006.1"/>
</dbReference>
<feature type="domain" description="HTH lacI-type" evidence="4">
    <location>
        <begin position="3"/>
        <end position="56"/>
    </location>
</feature>
<organism evidence="5 6">
    <name type="scientific">Faecalicatena contorta</name>
    <dbReference type="NCBI Taxonomy" id="39482"/>
    <lineage>
        <taxon>Bacteria</taxon>
        <taxon>Bacillati</taxon>
        <taxon>Bacillota</taxon>
        <taxon>Clostridia</taxon>
        <taxon>Lachnospirales</taxon>
        <taxon>Lachnospiraceae</taxon>
        <taxon>Faecalicatena</taxon>
    </lineage>
</organism>
<keyword evidence="2" id="KW-0238">DNA-binding</keyword>
<dbReference type="PANTHER" id="PTHR30146:SF109">
    <property type="entry name" value="HTH-TYPE TRANSCRIPTIONAL REGULATOR GALS"/>
    <property type="match status" value="1"/>
</dbReference>
<dbReference type="GO" id="GO:0003700">
    <property type="term" value="F:DNA-binding transcription factor activity"/>
    <property type="evidence" value="ECO:0007669"/>
    <property type="project" value="TreeGrafter"/>
</dbReference>
<evidence type="ECO:0000313" key="5">
    <source>
        <dbReference type="EMBL" id="SUQ14458.1"/>
    </source>
</evidence>
<dbReference type="EMBL" id="UHJJ01000006">
    <property type="protein sequence ID" value="SUQ14458.1"/>
    <property type="molecule type" value="Genomic_DNA"/>
</dbReference>
<reference evidence="6" key="1">
    <citation type="submission" date="2017-07" db="EMBL/GenBank/DDBJ databases">
        <authorList>
            <person name="Varghese N."/>
            <person name="Submissions S."/>
        </authorList>
    </citation>
    <scope>NUCLEOTIDE SEQUENCE [LARGE SCALE GENOMIC DNA]</scope>
    <source>
        <strain evidence="6">NLAE-zl-C134</strain>
    </source>
</reference>
<dbReference type="Pfam" id="PF00532">
    <property type="entry name" value="Peripla_BP_1"/>
    <property type="match status" value="1"/>
</dbReference>
<evidence type="ECO:0000256" key="2">
    <source>
        <dbReference type="ARBA" id="ARBA00023125"/>
    </source>
</evidence>
<evidence type="ECO:0000256" key="1">
    <source>
        <dbReference type="ARBA" id="ARBA00023015"/>
    </source>
</evidence>
<accession>A0A315ZXW2</accession>
<dbReference type="InterPro" id="IPR000843">
    <property type="entry name" value="HTH_LacI"/>
</dbReference>
<dbReference type="PANTHER" id="PTHR30146">
    <property type="entry name" value="LACI-RELATED TRANSCRIPTIONAL REPRESSOR"/>
    <property type="match status" value="1"/>
</dbReference>
<keyword evidence="1" id="KW-0805">Transcription regulation</keyword>
<dbReference type="InterPro" id="IPR010982">
    <property type="entry name" value="Lambda_DNA-bd_dom_sf"/>
</dbReference>
<evidence type="ECO:0000256" key="3">
    <source>
        <dbReference type="ARBA" id="ARBA00023163"/>
    </source>
</evidence>
<dbReference type="OrthoDB" id="9813468at2"/>